<dbReference type="InterPro" id="IPR035965">
    <property type="entry name" value="PAS-like_dom_sf"/>
</dbReference>
<keyword evidence="3" id="KW-0472">Membrane</keyword>
<name>A0A4R2N218_9BURK</name>
<keyword evidence="8" id="KW-1185">Reference proteome</keyword>
<dbReference type="PROSITE" id="PS50112">
    <property type="entry name" value="PAS"/>
    <property type="match status" value="1"/>
</dbReference>
<dbReference type="Gene3D" id="3.30.450.20">
    <property type="entry name" value="PAS domain"/>
    <property type="match status" value="2"/>
</dbReference>
<dbReference type="FunFam" id="3.30.70.270:FF:000001">
    <property type="entry name" value="Diguanylate cyclase domain protein"/>
    <property type="match status" value="1"/>
</dbReference>
<keyword evidence="3" id="KW-0812">Transmembrane</keyword>
<evidence type="ECO:0000259" key="4">
    <source>
        <dbReference type="PROSITE" id="PS50112"/>
    </source>
</evidence>
<dbReference type="GO" id="GO:0005886">
    <property type="term" value="C:plasma membrane"/>
    <property type="evidence" value="ECO:0007669"/>
    <property type="project" value="TreeGrafter"/>
</dbReference>
<dbReference type="InterPro" id="IPR050469">
    <property type="entry name" value="Diguanylate_Cyclase"/>
</dbReference>
<dbReference type="SUPFAM" id="SSF55073">
    <property type="entry name" value="Nucleotide cyclase"/>
    <property type="match status" value="1"/>
</dbReference>
<dbReference type="InterPro" id="IPR013655">
    <property type="entry name" value="PAS_fold_3"/>
</dbReference>
<comment type="catalytic activity">
    <reaction evidence="2">
        <text>2 GTP = 3',3'-c-di-GMP + 2 diphosphate</text>
        <dbReference type="Rhea" id="RHEA:24898"/>
        <dbReference type="ChEBI" id="CHEBI:33019"/>
        <dbReference type="ChEBI" id="CHEBI:37565"/>
        <dbReference type="ChEBI" id="CHEBI:58805"/>
        <dbReference type="EC" id="2.7.7.65"/>
    </reaction>
</comment>
<dbReference type="NCBIfam" id="TIGR00254">
    <property type="entry name" value="GGDEF"/>
    <property type="match status" value="1"/>
</dbReference>
<dbReference type="GO" id="GO:0052621">
    <property type="term" value="F:diguanylate cyclase activity"/>
    <property type="evidence" value="ECO:0007669"/>
    <property type="project" value="UniProtKB-EC"/>
</dbReference>
<evidence type="ECO:0000256" key="1">
    <source>
        <dbReference type="ARBA" id="ARBA00012528"/>
    </source>
</evidence>
<dbReference type="SMART" id="SM00091">
    <property type="entry name" value="PAS"/>
    <property type="match status" value="1"/>
</dbReference>
<dbReference type="PANTHER" id="PTHR45138:SF9">
    <property type="entry name" value="DIGUANYLATE CYCLASE DGCM-RELATED"/>
    <property type="match status" value="1"/>
</dbReference>
<dbReference type="InterPro" id="IPR000014">
    <property type="entry name" value="PAS"/>
</dbReference>
<dbReference type="PROSITE" id="PS50887">
    <property type="entry name" value="GGDEF"/>
    <property type="match status" value="1"/>
</dbReference>
<dbReference type="NCBIfam" id="TIGR00229">
    <property type="entry name" value="sensory_box"/>
    <property type="match status" value="1"/>
</dbReference>
<dbReference type="AlphaFoldDB" id="A0A4R2N218"/>
<dbReference type="Pfam" id="PF00990">
    <property type="entry name" value="GGDEF"/>
    <property type="match status" value="1"/>
</dbReference>
<dbReference type="Gene3D" id="3.30.70.270">
    <property type="match status" value="1"/>
</dbReference>
<evidence type="ECO:0000256" key="2">
    <source>
        <dbReference type="ARBA" id="ARBA00034247"/>
    </source>
</evidence>
<dbReference type="OrthoDB" id="9813903at2"/>
<dbReference type="RefSeq" id="WP_119014381.1">
    <property type="nucleotide sequence ID" value="NZ_QXNC01000034.1"/>
</dbReference>
<proteinExistence type="predicted"/>
<dbReference type="InterPro" id="IPR043128">
    <property type="entry name" value="Rev_trsase/Diguanyl_cyclase"/>
</dbReference>
<dbReference type="CDD" id="cd18774">
    <property type="entry name" value="PDC2_HK_sensor"/>
    <property type="match status" value="1"/>
</dbReference>
<dbReference type="GO" id="GO:1902201">
    <property type="term" value="P:negative regulation of bacterial-type flagellum-dependent cell motility"/>
    <property type="evidence" value="ECO:0007669"/>
    <property type="project" value="TreeGrafter"/>
</dbReference>
<dbReference type="CDD" id="cd01949">
    <property type="entry name" value="GGDEF"/>
    <property type="match status" value="1"/>
</dbReference>
<reference evidence="7 8" key="1">
    <citation type="submission" date="2019-03" db="EMBL/GenBank/DDBJ databases">
        <title>Genomic Encyclopedia of Type Strains, Phase IV (KMG-IV): sequencing the most valuable type-strain genomes for metagenomic binning, comparative biology and taxonomic classification.</title>
        <authorList>
            <person name="Goeker M."/>
        </authorList>
    </citation>
    <scope>NUCLEOTIDE SEQUENCE [LARGE SCALE GENOMIC DNA]</scope>
    <source>
        <strain evidence="7 8">DSM 1837</strain>
    </source>
</reference>
<evidence type="ECO:0000256" key="3">
    <source>
        <dbReference type="SAM" id="Phobius"/>
    </source>
</evidence>
<feature type="domain" description="GGDEF" evidence="6">
    <location>
        <begin position="521"/>
        <end position="661"/>
    </location>
</feature>
<dbReference type="PROSITE" id="PS50113">
    <property type="entry name" value="PAC"/>
    <property type="match status" value="1"/>
</dbReference>
<dbReference type="SUPFAM" id="SSF55785">
    <property type="entry name" value="PYP-like sensor domain (PAS domain)"/>
    <property type="match status" value="1"/>
</dbReference>
<dbReference type="EC" id="2.7.7.65" evidence="1"/>
<protein>
    <recommendedName>
        <fullName evidence="1">diguanylate cyclase</fullName>
        <ecNumber evidence="1">2.7.7.65</ecNumber>
    </recommendedName>
</protein>
<dbReference type="Pfam" id="PF08447">
    <property type="entry name" value="PAS_3"/>
    <property type="match status" value="1"/>
</dbReference>
<dbReference type="Gene3D" id="2.10.70.100">
    <property type="match status" value="1"/>
</dbReference>
<feature type="transmembrane region" description="Helical" evidence="3">
    <location>
        <begin position="316"/>
        <end position="339"/>
    </location>
</feature>
<evidence type="ECO:0000259" key="5">
    <source>
        <dbReference type="PROSITE" id="PS50113"/>
    </source>
</evidence>
<evidence type="ECO:0000313" key="7">
    <source>
        <dbReference type="EMBL" id="TCP13742.1"/>
    </source>
</evidence>
<organism evidence="7 8">
    <name type="scientific">Simplicispira metamorpha</name>
    <dbReference type="NCBI Taxonomy" id="80881"/>
    <lineage>
        <taxon>Bacteria</taxon>
        <taxon>Pseudomonadati</taxon>
        <taxon>Pseudomonadota</taxon>
        <taxon>Betaproteobacteria</taxon>
        <taxon>Burkholderiales</taxon>
        <taxon>Comamonadaceae</taxon>
        <taxon>Simplicispira</taxon>
    </lineage>
</organism>
<accession>A0A4R2N218</accession>
<dbReference type="InterPro" id="IPR000160">
    <property type="entry name" value="GGDEF_dom"/>
</dbReference>
<feature type="domain" description="PAC" evidence="5">
    <location>
        <begin position="429"/>
        <end position="482"/>
    </location>
</feature>
<dbReference type="InterPro" id="IPR029787">
    <property type="entry name" value="Nucleotide_cyclase"/>
</dbReference>
<gene>
    <name evidence="7" type="ORF">EV674_13114</name>
</gene>
<dbReference type="CDD" id="cd00130">
    <property type="entry name" value="PAS"/>
    <property type="match status" value="1"/>
</dbReference>
<comment type="caution">
    <text evidence="7">The sequence shown here is derived from an EMBL/GenBank/DDBJ whole genome shotgun (WGS) entry which is preliminary data.</text>
</comment>
<dbReference type="SMART" id="SM00267">
    <property type="entry name" value="GGDEF"/>
    <property type="match status" value="1"/>
</dbReference>
<dbReference type="InterPro" id="IPR000700">
    <property type="entry name" value="PAS-assoc_C"/>
</dbReference>
<sequence>MPIAPLFSRWLPRLWRRWLLAAILLALLLLVGARVWQAYQQRVETYRHQVETALRAVSQLQAANIADWRVRHLGDAADLTNDPLLMDAVAHWAAAPTPEQTSILQERLRSLEENLRYTAAFFVDTRGVVRLDSASQARAPEPGAPQRTLDPPETQALRRALDSAQPVGVELHRSAAFAFPFFGVLAPIYGPDNGPLGAIWLVLHAQARLAPLLETLPNSNRSAESLLVRREGPWVQYLIPPRLGDAAPQDMRQIMDDAPLDVAVQAAHGERGILHGVDYRGRPVLAFASTVRDTPWILVAKVDQDEALAQAQRNEWMGMALLASLLLLLGGSAFAGWQWQARRREQALRNELQYSLHWLDSAQKAARVGYFAYYARSEEFFMSSMASAIFGLPPQERMTLRQWVAMLHPENRAEVMQVHRQALQQCSPLHTQYRIVRTCDQQERWVQVWGEYAMDPQQNTLRMTGTVQDITERRQSEEQLDRYRHTLEEQVRLDPLTQLANRRALDEALPLAWAQAQQRRRPLALLMIDIDHFKAYNDHYGHVGGDHCLQQVAAALATATQRQGELVARYGGEEFAVLLPDADSAQARVTAQRLCATVRALALEHLTSPVRHCVTISVGATCLYPENSAPAQGIALLFEQADAALYQAKNTGRDRAVLWAEQPQDATAPGP</sequence>
<evidence type="ECO:0000259" key="6">
    <source>
        <dbReference type="PROSITE" id="PS50887"/>
    </source>
</evidence>
<dbReference type="GO" id="GO:0043709">
    <property type="term" value="P:cell adhesion involved in single-species biofilm formation"/>
    <property type="evidence" value="ECO:0007669"/>
    <property type="project" value="TreeGrafter"/>
</dbReference>
<evidence type="ECO:0000313" key="8">
    <source>
        <dbReference type="Proteomes" id="UP000295182"/>
    </source>
</evidence>
<dbReference type="PANTHER" id="PTHR45138">
    <property type="entry name" value="REGULATORY COMPONENTS OF SENSORY TRANSDUCTION SYSTEM"/>
    <property type="match status" value="1"/>
</dbReference>
<keyword evidence="3" id="KW-1133">Transmembrane helix</keyword>
<dbReference type="Proteomes" id="UP000295182">
    <property type="component" value="Unassembled WGS sequence"/>
</dbReference>
<feature type="domain" description="PAS" evidence="4">
    <location>
        <begin position="381"/>
        <end position="426"/>
    </location>
</feature>
<dbReference type="EMBL" id="SLXH01000031">
    <property type="protein sequence ID" value="TCP13742.1"/>
    <property type="molecule type" value="Genomic_DNA"/>
</dbReference>